<feature type="compositionally biased region" description="Low complexity" evidence="1">
    <location>
        <begin position="737"/>
        <end position="754"/>
    </location>
</feature>
<feature type="region of interest" description="Disordered" evidence="1">
    <location>
        <begin position="492"/>
        <end position="522"/>
    </location>
</feature>
<evidence type="ECO:0000313" key="2">
    <source>
        <dbReference type="EMBL" id="KAF5352306.1"/>
    </source>
</evidence>
<feature type="compositionally biased region" description="Low complexity" evidence="1">
    <location>
        <begin position="265"/>
        <end position="284"/>
    </location>
</feature>
<gene>
    <name evidence="2" type="ORF">D9758_011965</name>
</gene>
<feature type="region of interest" description="Disordered" evidence="1">
    <location>
        <begin position="225"/>
        <end position="299"/>
    </location>
</feature>
<feature type="region of interest" description="Disordered" evidence="1">
    <location>
        <begin position="868"/>
        <end position="1055"/>
    </location>
</feature>
<dbReference type="EMBL" id="JAACJM010000066">
    <property type="protein sequence ID" value="KAF5352306.1"/>
    <property type="molecule type" value="Genomic_DNA"/>
</dbReference>
<dbReference type="AlphaFoldDB" id="A0A8H5D425"/>
<feature type="compositionally biased region" description="Low complexity" evidence="1">
    <location>
        <begin position="893"/>
        <end position="914"/>
    </location>
</feature>
<feature type="region of interest" description="Disordered" evidence="1">
    <location>
        <begin position="731"/>
        <end position="759"/>
    </location>
</feature>
<feature type="region of interest" description="Disordered" evidence="1">
    <location>
        <begin position="584"/>
        <end position="606"/>
    </location>
</feature>
<feature type="compositionally biased region" description="Low complexity" evidence="1">
    <location>
        <begin position="92"/>
        <end position="105"/>
    </location>
</feature>
<feature type="compositionally biased region" description="Low complexity" evidence="1">
    <location>
        <begin position="990"/>
        <end position="1002"/>
    </location>
</feature>
<dbReference type="Proteomes" id="UP000559256">
    <property type="component" value="Unassembled WGS sequence"/>
</dbReference>
<feature type="compositionally biased region" description="Basic residues" evidence="1">
    <location>
        <begin position="596"/>
        <end position="606"/>
    </location>
</feature>
<feature type="compositionally biased region" description="Low complexity" evidence="1">
    <location>
        <begin position="513"/>
        <end position="522"/>
    </location>
</feature>
<evidence type="ECO:0000313" key="3">
    <source>
        <dbReference type="Proteomes" id="UP000559256"/>
    </source>
</evidence>
<evidence type="ECO:0000256" key="1">
    <source>
        <dbReference type="SAM" id="MobiDB-lite"/>
    </source>
</evidence>
<proteinExistence type="predicted"/>
<feature type="compositionally biased region" description="Polar residues" evidence="1">
    <location>
        <begin position="56"/>
        <end position="65"/>
    </location>
</feature>
<organism evidence="2 3">
    <name type="scientific">Tetrapyrgos nigripes</name>
    <dbReference type="NCBI Taxonomy" id="182062"/>
    <lineage>
        <taxon>Eukaryota</taxon>
        <taxon>Fungi</taxon>
        <taxon>Dikarya</taxon>
        <taxon>Basidiomycota</taxon>
        <taxon>Agaricomycotina</taxon>
        <taxon>Agaricomycetes</taxon>
        <taxon>Agaricomycetidae</taxon>
        <taxon>Agaricales</taxon>
        <taxon>Marasmiineae</taxon>
        <taxon>Marasmiaceae</taxon>
        <taxon>Tetrapyrgos</taxon>
    </lineage>
</organism>
<feature type="region of interest" description="Disordered" evidence="1">
    <location>
        <begin position="151"/>
        <end position="185"/>
    </location>
</feature>
<feature type="region of interest" description="Disordered" evidence="1">
    <location>
        <begin position="537"/>
        <end position="566"/>
    </location>
</feature>
<comment type="caution">
    <text evidence="2">The sequence shown here is derived from an EMBL/GenBank/DDBJ whole genome shotgun (WGS) entry which is preliminary data.</text>
</comment>
<name>A0A8H5D425_9AGAR</name>
<feature type="region of interest" description="Disordered" evidence="1">
    <location>
        <begin position="339"/>
        <end position="363"/>
    </location>
</feature>
<protein>
    <submittedName>
        <fullName evidence="2">Uncharacterized protein</fullName>
    </submittedName>
</protein>
<sequence length="1129" mass="118386">MMTGPLPLPISTRNRHHNHFHRRFQFSRSKAAHFYFTTSLHVIDEECLSDENQGLSASLSLTPTKPKSAEKSKPKTMNRPHTAAGHPPIGRSLSTTSTPTLSAATVRRPSQPSPLAGSAFASTYAMFSGGASITPAVGRAGKPIAVGVGESKQKPHLHPQPHPNPRYPYSKPHLHQTSSSPDLSTLYSSRLTAASPSPEPVRVPPSSFDEQFVVGSKVSAVVQGQGQENGNDNKSKSKSNHSHSDFSLSSFLVPTPPMQMPTAPSPLLSRSSSRSSARSVSPAPGQGNGHKNSHGIGNGTANWMTVNTYAETPKFTRLGLGSGSPGGGGSEGVVMPISAKQHAKEKGKGKGKGKERKEELRRSKTMTSLNTLGVGNIASGSGSVPTSVYGHGRSQSTRAYTSGLNYASNPNFTATATAIATTNPYASPTSSPAIPVSSSLRPPLMEVRAYSEPVVPVLPGVGLGQKHIHTHTPSVSSVSSFSSINSKSSMSSKFLKKGKNQTQNADYDPNHPSLTSSRSGSISSVVKNVKGMLQRRKSLASVGSSGGWHSRASSVASSSSSVGSGSGLDVGAIPPVPVPVPLPVSAPVPVPEQKPQHPHLHSHPYHSQHHKTLSTISYESSRSVPAILPRLSVSEEVDGELVDKDKDIDGDEYDDEYEEDEGLRDAQMLLDVVLAFHQSGTRSECSVRSKKRSTVTNSTVPTLRPATAPVPVFMRVDVDVANAIANEELSANGVQRTTSSSSNSATTPTTPTPALNHQNTRLLGIGSGNGLGNGFGEMGGNRLSVMSSVSTVPSMYSVESMASPMREGWGWHSVGTGIGVEDGHDRGGFSPTRTIGSASVSSGSGSSAFLLMPITPISHTQLHLPVTVSTPKGVSPSLGLGSGPGQIPEQEYVPGSGVPSPLSRLSPPSSLPRPATAKARLQSVKSEFSVPLPAPGVLASRPGSARGRLYQSQGQTQNDHSDWSSSSPASAPEFPAPIPVPFPALGVLASRPGRSNRSPSPNHGKSDKPELELGVSGLGPMTIPRLGLVEPEPQPSDAENFDQPEGAGANANDDKRREKAMKFFGMEDIDAFEKAMSMGMGNKDFLDADPYSNSGQRLGLGVDPTATVKKRKSSGASMRKFFKNLAGGG</sequence>
<feature type="region of interest" description="Disordered" evidence="1">
    <location>
        <begin position="56"/>
        <end position="115"/>
    </location>
</feature>
<feature type="compositionally biased region" description="Low complexity" evidence="1">
    <location>
        <begin position="552"/>
        <end position="563"/>
    </location>
</feature>
<accession>A0A8H5D425</accession>
<keyword evidence="3" id="KW-1185">Reference proteome</keyword>
<feature type="compositionally biased region" description="Low complexity" evidence="1">
    <location>
        <begin position="964"/>
        <end position="973"/>
    </location>
</feature>
<reference evidence="2 3" key="1">
    <citation type="journal article" date="2020" name="ISME J.">
        <title>Uncovering the hidden diversity of litter-decomposition mechanisms in mushroom-forming fungi.</title>
        <authorList>
            <person name="Floudas D."/>
            <person name="Bentzer J."/>
            <person name="Ahren D."/>
            <person name="Johansson T."/>
            <person name="Persson P."/>
            <person name="Tunlid A."/>
        </authorList>
    </citation>
    <scope>NUCLEOTIDE SEQUENCE [LARGE SCALE GENOMIC DNA]</scope>
    <source>
        <strain evidence="2 3">CBS 291.85</strain>
    </source>
</reference>